<feature type="chain" id="PRO_5009584495" evidence="1">
    <location>
        <begin position="22"/>
        <end position="175"/>
    </location>
</feature>
<feature type="signal peptide" evidence="1">
    <location>
        <begin position="1"/>
        <end position="21"/>
    </location>
</feature>
<organism evidence="2 3">
    <name type="scientific">Candidatus Zambryskibacteria bacterium RIFCSPHIGHO2_01_FULL_46_25</name>
    <dbReference type="NCBI Taxonomy" id="1802738"/>
    <lineage>
        <taxon>Bacteria</taxon>
        <taxon>Candidatus Zambryskiibacteriota</taxon>
    </lineage>
</organism>
<dbReference type="PROSITE" id="PS51257">
    <property type="entry name" value="PROKAR_LIPOPROTEIN"/>
    <property type="match status" value="1"/>
</dbReference>
<comment type="caution">
    <text evidence="2">The sequence shown here is derived from an EMBL/GenBank/DDBJ whole genome shotgun (WGS) entry which is preliminary data.</text>
</comment>
<dbReference type="Proteomes" id="UP000178107">
    <property type="component" value="Unassembled WGS sequence"/>
</dbReference>
<protein>
    <submittedName>
        <fullName evidence="2">Uncharacterized protein</fullName>
    </submittedName>
</protein>
<keyword evidence="1" id="KW-0732">Signal</keyword>
<evidence type="ECO:0000313" key="3">
    <source>
        <dbReference type="Proteomes" id="UP000178107"/>
    </source>
</evidence>
<dbReference type="EMBL" id="MHVH01000006">
    <property type="protein sequence ID" value="OHA90098.1"/>
    <property type="molecule type" value="Genomic_DNA"/>
</dbReference>
<name>A0A1G2SZC7_9BACT</name>
<gene>
    <name evidence="2" type="ORF">A2838_00500</name>
</gene>
<sequence length="175" mass="18750">MTSIRQFFVVVALVVMTSACSKSPSGPSQVPPGPTPFPGTSIQTVPLSENQTFKFWIISATPAIGGQLVVGQKANIAWTGSGPSVFHACVRSIFILEGVAEEHWSRIGGMAINSSADIPLTAGRSIDVDDNTPNVVSFKWYIWVSTSPIVSVGDCSNRDPDFTIKQTLNWRAPAK</sequence>
<dbReference type="AlphaFoldDB" id="A0A1G2SZC7"/>
<reference evidence="2 3" key="1">
    <citation type="journal article" date="2016" name="Nat. Commun.">
        <title>Thousands of microbial genomes shed light on interconnected biogeochemical processes in an aquifer system.</title>
        <authorList>
            <person name="Anantharaman K."/>
            <person name="Brown C.T."/>
            <person name="Hug L.A."/>
            <person name="Sharon I."/>
            <person name="Castelle C.J."/>
            <person name="Probst A.J."/>
            <person name="Thomas B.C."/>
            <person name="Singh A."/>
            <person name="Wilkins M.J."/>
            <person name="Karaoz U."/>
            <person name="Brodie E.L."/>
            <person name="Williams K.H."/>
            <person name="Hubbard S.S."/>
            <person name="Banfield J.F."/>
        </authorList>
    </citation>
    <scope>NUCLEOTIDE SEQUENCE [LARGE SCALE GENOMIC DNA]</scope>
</reference>
<evidence type="ECO:0000256" key="1">
    <source>
        <dbReference type="SAM" id="SignalP"/>
    </source>
</evidence>
<accession>A0A1G2SZC7</accession>
<evidence type="ECO:0000313" key="2">
    <source>
        <dbReference type="EMBL" id="OHA90098.1"/>
    </source>
</evidence>
<proteinExistence type="predicted"/>